<dbReference type="Proteomes" id="UP000011083">
    <property type="component" value="Unassembled WGS sequence"/>
</dbReference>
<dbReference type="KEGG" id="acan:ACA1_349520"/>
<evidence type="ECO:0000313" key="3">
    <source>
        <dbReference type="Proteomes" id="UP000011083"/>
    </source>
</evidence>
<evidence type="ECO:0000313" key="2">
    <source>
        <dbReference type="EMBL" id="ELR13151.1"/>
    </source>
</evidence>
<name>L8GLT2_ACACF</name>
<gene>
    <name evidence="2" type="ORF">ACA1_349520</name>
</gene>
<sequence>MMIVDLTETAKAEATIMSHWRSLPESMRGLDTRRKTREAPDPRLEDDQEHDDNDEGKPWVANGNLLLRSYLVALAGPDKADWSATGEQHLQRERELWKPVKDLLFRWLFLSDGPHACLTFLDDQPGGVVPGEGGTRDAQLLLLWEKEALFNGLGPALLWSEPFVEERNNRDEEDEFSWAITTHEVPTVFARVCTRVLQAADNEPVATALVESLGHIYRGTPSTTNPPP</sequence>
<dbReference type="AlphaFoldDB" id="L8GLT2"/>
<organism evidence="2 3">
    <name type="scientific">Acanthamoeba castellanii (strain ATCC 30010 / Neff)</name>
    <dbReference type="NCBI Taxonomy" id="1257118"/>
    <lineage>
        <taxon>Eukaryota</taxon>
        <taxon>Amoebozoa</taxon>
        <taxon>Discosea</taxon>
        <taxon>Longamoebia</taxon>
        <taxon>Centramoebida</taxon>
        <taxon>Acanthamoebidae</taxon>
        <taxon>Acanthamoeba</taxon>
    </lineage>
</organism>
<feature type="compositionally biased region" description="Basic and acidic residues" evidence="1">
    <location>
        <begin position="28"/>
        <end position="45"/>
    </location>
</feature>
<accession>L8GLT2</accession>
<proteinExistence type="predicted"/>
<dbReference type="VEuPathDB" id="AmoebaDB:ACA1_349520"/>
<evidence type="ECO:0000256" key="1">
    <source>
        <dbReference type="SAM" id="MobiDB-lite"/>
    </source>
</evidence>
<dbReference type="RefSeq" id="XP_004335164.1">
    <property type="nucleotide sequence ID" value="XM_004335116.1"/>
</dbReference>
<dbReference type="EMBL" id="KB008100">
    <property type="protein sequence ID" value="ELR13151.1"/>
    <property type="molecule type" value="Genomic_DNA"/>
</dbReference>
<protein>
    <submittedName>
        <fullName evidence="2">Uncharacterized protein</fullName>
    </submittedName>
</protein>
<reference evidence="2 3" key="1">
    <citation type="journal article" date="2013" name="Genome Biol.">
        <title>Genome of Acanthamoeba castellanii highlights extensive lateral gene transfer and early evolution of tyrosine kinase signaling.</title>
        <authorList>
            <person name="Clarke M."/>
            <person name="Lohan A.J."/>
            <person name="Liu B."/>
            <person name="Lagkouvardos I."/>
            <person name="Roy S."/>
            <person name="Zafar N."/>
            <person name="Bertelli C."/>
            <person name="Schilde C."/>
            <person name="Kianianmomeni A."/>
            <person name="Burglin T.R."/>
            <person name="Frech C."/>
            <person name="Turcotte B."/>
            <person name="Kopec K.O."/>
            <person name="Synnott J.M."/>
            <person name="Choo C."/>
            <person name="Paponov I."/>
            <person name="Finkler A."/>
            <person name="Soon Heng Tan C."/>
            <person name="Hutchins A.P."/>
            <person name="Weinmeier T."/>
            <person name="Rattei T."/>
            <person name="Chu J.S."/>
            <person name="Gimenez G."/>
            <person name="Irimia M."/>
            <person name="Rigden D.J."/>
            <person name="Fitzpatrick D.A."/>
            <person name="Lorenzo-Morales J."/>
            <person name="Bateman A."/>
            <person name="Chiu C.H."/>
            <person name="Tang P."/>
            <person name="Hegemann P."/>
            <person name="Fromm H."/>
            <person name="Raoult D."/>
            <person name="Greub G."/>
            <person name="Miranda-Saavedra D."/>
            <person name="Chen N."/>
            <person name="Nash P."/>
            <person name="Ginger M.L."/>
            <person name="Horn M."/>
            <person name="Schaap P."/>
            <person name="Caler L."/>
            <person name="Loftus B."/>
        </authorList>
    </citation>
    <scope>NUCLEOTIDE SEQUENCE [LARGE SCALE GENOMIC DNA]</scope>
    <source>
        <strain evidence="2 3">Neff</strain>
    </source>
</reference>
<feature type="region of interest" description="Disordered" evidence="1">
    <location>
        <begin position="27"/>
        <end position="58"/>
    </location>
</feature>
<dbReference type="GeneID" id="14913699"/>
<keyword evidence="3" id="KW-1185">Reference proteome</keyword>